<keyword evidence="3 4" id="KW-0472">Membrane</keyword>
<evidence type="ECO:0000313" key="6">
    <source>
        <dbReference type="EMBL" id="MDG3005830.1"/>
    </source>
</evidence>
<gene>
    <name evidence="6" type="ORF">PZE19_18740</name>
</gene>
<proteinExistence type="predicted"/>
<dbReference type="Gene3D" id="1.20.1250.20">
    <property type="entry name" value="MFS general substrate transporter like domains"/>
    <property type="match status" value="2"/>
</dbReference>
<dbReference type="Pfam" id="PF07690">
    <property type="entry name" value="MFS_1"/>
    <property type="match status" value="1"/>
</dbReference>
<dbReference type="RefSeq" id="WP_277862159.1">
    <property type="nucleotide sequence ID" value="NZ_JARRAG010000002.1"/>
</dbReference>
<sequence length="421" mass="43334">MADTEAAANHDPSPRSLACLDALNFFLADVRDGLGPYLAIYLTSRQHWDPSQVGVAMAAMLVGTIATQSPAGALIDRVKWKRSAVAGAAAVVAAGCLAMILSPRYSVVVASQGLIGAAASIFPPAIAAMTLGIVGHARMARRTGRNEAFNHLGNVAAAVAAGAAGYFIGYWSIFVLVALMAALSAVTVLILPESDIDHDRARGAREGEERGAKVESIAVLFKDPRILMFTACAVMFHFANAAMLPLVGQKVTQGLDRGTAVLMSACIITAQVVMIPVALAASRLAETWGRKPVFLIGFAVLPIRGLLYTLTADPYLLVAIQILDGIGAGVFGVVSILVVADLTRGTGRFNLTQGVLATATALGAALSNVACGYIVKAAGFDAGFLTLAGIAVAGLLLYALATPETLDAPVVPSGKLAPEAA</sequence>
<evidence type="ECO:0000256" key="2">
    <source>
        <dbReference type="ARBA" id="ARBA00022989"/>
    </source>
</evidence>
<dbReference type="PANTHER" id="PTHR23539">
    <property type="entry name" value="MFS TRANSPORTER"/>
    <property type="match status" value="1"/>
</dbReference>
<feature type="transmembrane region" description="Helical" evidence="4">
    <location>
        <begin position="226"/>
        <end position="248"/>
    </location>
</feature>
<organism evidence="6 7">
    <name type="scientific">Paludisphaera mucosa</name>
    <dbReference type="NCBI Taxonomy" id="3030827"/>
    <lineage>
        <taxon>Bacteria</taxon>
        <taxon>Pseudomonadati</taxon>
        <taxon>Planctomycetota</taxon>
        <taxon>Planctomycetia</taxon>
        <taxon>Isosphaerales</taxon>
        <taxon>Isosphaeraceae</taxon>
        <taxon>Paludisphaera</taxon>
    </lineage>
</organism>
<feature type="transmembrane region" description="Helical" evidence="4">
    <location>
        <begin position="114"/>
        <end position="136"/>
    </location>
</feature>
<evidence type="ECO:0000256" key="3">
    <source>
        <dbReference type="ARBA" id="ARBA00023136"/>
    </source>
</evidence>
<dbReference type="InterPro" id="IPR036259">
    <property type="entry name" value="MFS_trans_sf"/>
</dbReference>
<reference evidence="6 7" key="1">
    <citation type="submission" date="2023-03" db="EMBL/GenBank/DDBJ databases">
        <title>Paludisphaera mucosa sp. nov. a novel planctomycete from northern fen.</title>
        <authorList>
            <person name="Ivanova A."/>
        </authorList>
    </citation>
    <scope>NUCLEOTIDE SEQUENCE [LARGE SCALE GENOMIC DNA]</scope>
    <source>
        <strain evidence="6 7">Pla2</strain>
    </source>
</reference>
<comment type="caution">
    <text evidence="6">The sequence shown here is derived from an EMBL/GenBank/DDBJ whole genome shotgun (WGS) entry which is preliminary data.</text>
</comment>
<feature type="transmembrane region" description="Helical" evidence="4">
    <location>
        <begin position="293"/>
        <end position="310"/>
    </location>
</feature>
<name>A0ABT6FEN2_9BACT</name>
<feature type="transmembrane region" description="Helical" evidence="4">
    <location>
        <begin position="316"/>
        <end position="342"/>
    </location>
</feature>
<protein>
    <submittedName>
        <fullName evidence="6">MFS transporter</fullName>
    </submittedName>
</protein>
<feature type="transmembrane region" description="Helical" evidence="4">
    <location>
        <begin position="260"/>
        <end position="281"/>
    </location>
</feature>
<evidence type="ECO:0000259" key="5">
    <source>
        <dbReference type="PROSITE" id="PS50850"/>
    </source>
</evidence>
<evidence type="ECO:0000256" key="4">
    <source>
        <dbReference type="SAM" id="Phobius"/>
    </source>
</evidence>
<feature type="transmembrane region" description="Helical" evidence="4">
    <location>
        <begin position="382"/>
        <end position="401"/>
    </location>
</feature>
<keyword evidence="7" id="KW-1185">Reference proteome</keyword>
<keyword evidence="2 4" id="KW-1133">Transmembrane helix</keyword>
<evidence type="ECO:0000256" key="1">
    <source>
        <dbReference type="ARBA" id="ARBA00022692"/>
    </source>
</evidence>
<dbReference type="EMBL" id="JARRAG010000002">
    <property type="protein sequence ID" value="MDG3005830.1"/>
    <property type="molecule type" value="Genomic_DNA"/>
</dbReference>
<dbReference type="Proteomes" id="UP001216907">
    <property type="component" value="Unassembled WGS sequence"/>
</dbReference>
<keyword evidence="1 4" id="KW-0812">Transmembrane</keyword>
<dbReference type="InterPro" id="IPR011701">
    <property type="entry name" value="MFS"/>
</dbReference>
<dbReference type="PANTHER" id="PTHR23539:SF1">
    <property type="entry name" value="MAJOR FACILITATOR SUPERFAMILY (MFS) PROFILE DOMAIN-CONTAINING PROTEIN"/>
    <property type="match status" value="1"/>
</dbReference>
<feature type="domain" description="Major facilitator superfamily (MFS) profile" evidence="5">
    <location>
        <begin position="1"/>
        <end position="406"/>
    </location>
</feature>
<accession>A0ABT6FEN2</accession>
<feature type="transmembrane region" description="Helical" evidence="4">
    <location>
        <begin position="173"/>
        <end position="192"/>
    </location>
</feature>
<dbReference type="SUPFAM" id="SSF103473">
    <property type="entry name" value="MFS general substrate transporter"/>
    <property type="match status" value="1"/>
</dbReference>
<evidence type="ECO:0000313" key="7">
    <source>
        <dbReference type="Proteomes" id="UP001216907"/>
    </source>
</evidence>
<feature type="transmembrane region" description="Helical" evidence="4">
    <location>
        <begin position="354"/>
        <end position="376"/>
    </location>
</feature>
<dbReference type="PROSITE" id="PS50850">
    <property type="entry name" value="MFS"/>
    <property type="match status" value="1"/>
</dbReference>
<feature type="transmembrane region" description="Helical" evidence="4">
    <location>
        <begin position="84"/>
        <end position="102"/>
    </location>
</feature>
<dbReference type="InterPro" id="IPR020846">
    <property type="entry name" value="MFS_dom"/>
</dbReference>